<evidence type="ECO:0000313" key="1">
    <source>
        <dbReference type="EMBL" id="KAI0037591.1"/>
    </source>
</evidence>
<reference evidence="1" key="2">
    <citation type="journal article" date="2022" name="New Phytol.">
        <title>Evolutionary transition to the ectomycorrhizal habit in the genomes of a hyperdiverse lineage of mushroom-forming fungi.</title>
        <authorList>
            <person name="Looney B."/>
            <person name="Miyauchi S."/>
            <person name="Morin E."/>
            <person name="Drula E."/>
            <person name="Courty P.E."/>
            <person name="Kohler A."/>
            <person name="Kuo A."/>
            <person name="LaButti K."/>
            <person name="Pangilinan J."/>
            <person name="Lipzen A."/>
            <person name="Riley R."/>
            <person name="Andreopoulos W."/>
            <person name="He G."/>
            <person name="Johnson J."/>
            <person name="Nolan M."/>
            <person name="Tritt A."/>
            <person name="Barry K.W."/>
            <person name="Grigoriev I.V."/>
            <person name="Nagy L.G."/>
            <person name="Hibbett D."/>
            <person name="Henrissat B."/>
            <person name="Matheny P.B."/>
            <person name="Labbe J."/>
            <person name="Martin F.M."/>
        </authorList>
    </citation>
    <scope>NUCLEOTIDE SEQUENCE</scope>
    <source>
        <strain evidence="1">FP105234-sp</strain>
    </source>
</reference>
<name>A0ACB8R226_9AGAM</name>
<organism evidence="1 2">
    <name type="scientific">Auriscalpium vulgare</name>
    <dbReference type="NCBI Taxonomy" id="40419"/>
    <lineage>
        <taxon>Eukaryota</taxon>
        <taxon>Fungi</taxon>
        <taxon>Dikarya</taxon>
        <taxon>Basidiomycota</taxon>
        <taxon>Agaricomycotina</taxon>
        <taxon>Agaricomycetes</taxon>
        <taxon>Russulales</taxon>
        <taxon>Auriscalpiaceae</taxon>
        <taxon>Auriscalpium</taxon>
    </lineage>
</organism>
<sequence>MAETRLHEGIVPSFRIEAGHNVSHTRGQRIRHRHAQCSLCTKTAARPVEPSIARMSRRSSTTRQRAVPGVDGLWHARARAQDRCGRGGQSSAVKAVHINGAVALGGAACSSRGGECESEDGAALGVANTLRMAMCLVERATAGSTGGTQLAAVMSRGRKLMLKTTSQGVQRTALFVSRGTQAASRASSCLAASERERQRGLRAGRSSSLCRVSCRGAVLTTSPRLECRAGRPRERRKTAVAPAELRALVSTQKMRARVKLTGTSPQKSRRRRWTNRRADAGRPAERGPSTNAVWEAERTLRALRQWKDVLDKSPARLTGSNGHLWTERGGKSQRSAALGASPRASWDAGAHGGAGVNMLRRRGTPVNAMLLQACITSTFVVLGGGFRTLLSFAVVAFWAFYFLTVRCFRSGLGRALR</sequence>
<keyword evidence="2" id="KW-1185">Reference proteome</keyword>
<reference evidence="1" key="1">
    <citation type="submission" date="2021-02" db="EMBL/GenBank/DDBJ databases">
        <authorList>
            <consortium name="DOE Joint Genome Institute"/>
            <person name="Ahrendt S."/>
            <person name="Looney B.P."/>
            <person name="Miyauchi S."/>
            <person name="Morin E."/>
            <person name="Drula E."/>
            <person name="Courty P.E."/>
            <person name="Chicoki N."/>
            <person name="Fauchery L."/>
            <person name="Kohler A."/>
            <person name="Kuo A."/>
            <person name="Labutti K."/>
            <person name="Pangilinan J."/>
            <person name="Lipzen A."/>
            <person name="Riley R."/>
            <person name="Andreopoulos W."/>
            <person name="He G."/>
            <person name="Johnson J."/>
            <person name="Barry K.W."/>
            <person name="Grigoriev I.V."/>
            <person name="Nagy L."/>
            <person name="Hibbett D."/>
            <person name="Henrissat B."/>
            <person name="Matheny P.B."/>
            <person name="Labbe J."/>
            <person name="Martin F."/>
        </authorList>
    </citation>
    <scope>NUCLEOTIDE SEQUENCE</scope>
    <source>
        <strain evidence="1">FP105234-sp</strain>
    </source>
</reference>
<accession>A0ACB8R226</accession>
<proteinExistence type="predicted"/>
<feature type="non-terminal residue" evidence="1">
    <location>
        <position position="417"/>
    </location>
</feature>
<evidence type="ECO:0000313" key="2">
    <source>
        <dbReference type="Proteomes" id="UP000814033"/>
    </source>
</evidence>
<protein>
    <submittedName>
        <fullName evidence="1">Uncharacterized protein</fullName>
    </submittedName>
</protein>
<gene>
    <name evidence="1" type="ORF">FA95DRAFT_1617432</name>
</gene>
<comment type="caution">
    <text evidence="1">The sequence shown here is derived from an EMBL/GenBank/DDBJ whole genome shotgun (WGS) entry which is preliminary data.</text>
</comment>
<dbReference type="Proteomes" id="UP000814033">
    <property type="component" value="Unassembled WGS sequence"/>
</dbReference>
<dbReference type="EMBL" id="MU276839">
    <property type="protein sequence ID" value="KAI0037591.1"/>
    <property type="molecule type" value="Genomic_DNA"/>
</dbReference>